<sequence length="171" mass="17560">VTSVTCVNTENSPVEGDTTTVCTTTVVTTVTTPESTTTTTTVAENLTSSGDILSNSTFGGPSTQYSATDWTVETNPGAHSGTNAYNNGGSTVGGAVASGDQTVISQTVSSVKTATGMSEAELQHGFRSTLSARLWFWNNKTNSITLKQTITDNAGNTTTQTRVLTDTGCGG</sequence>
<feature type="non-terminal residue" evidence="1">
    <location>
        <position position="1"/>
    </location>
</feature>
<feature type="non-terminal residue" evidence="1">
    <location>
        <position position="171"/>
    </location>
</feature>
<gene>
    <name evidence="1" type="ORF">METZ01_LOCUS96783</name>
</gene>
<organism evidence="1">
    <name type="scientific">marine metagenome</name>
    <dbReference type="NCBI Taxonomy" id="408172"/>
    <lineage>
        <taxon>unclassified sequences</taxon>
        <taxon>metagenomes</taxon>
        <taxon>ecological metagenomes</taxon>
    </lineage>
</organism>
<evidence type="ECO:0000313" key="1">
    <source>
        <dbReference type="EMBL" id="SVA43929.1"/>
    </source>
</evidence>
<dbReference type="AlphaFoldDB" id="A0A381VUF3"/>
<protein>
    <submittedName>
        <fullName evidence="1">Uncharacterized protein</fullName>
    </submittedName>
</protein>
<proteinExistence type="predicted"/>
<reference evidence="1" key="1">
    <citation type="submission" date="2018-05" db="EMBL/GenBank/DDBJ databases">
        <authorList>
            <person name="Lanie J.A."/>
            <person name="Ng W.-L."/>
            <person name="Kazmierczak K.M."/>
            <person name="Andrzejewski T.M."/>
            <person name="Davidsen T.M."/>
            <person name="Wayne K.J."/>
            <person name="Tettelin H."/>
            <person name="Glass J.I."/>
            <person name="Rusch D."/>
            <person name="Podicherti R."/>
            <person name="Tsui H.-C.T."/>
            <person name="Winkler M.E."/>
        </authorList>
    </citation>
    <scope>NUCLEOTIDE SEQUENCE</scope>
</reference>
<dbReference type="EMBL" id="UINC01009819">
    <property type="protein sequence ID" value="SVA43929.1"/>
    <property type="molecule type" value="Genomic_DNA"/>
</dbReference>
<accession>A0A381VUF3</accession>
<name>A0A381VUF3_9ZZZZ</name>